<evidence type="ECO:0000313" key="4">
    <source>
        <dbReference type="Proteomes" id="UP001642409"/>
    </source>
</evidence>
<accession>A0AA86U2J0</accession>
<evidence type="ECO:0000313" key="3">
    <source>
        <dbReference type="EMBL" id="CAL6030891.1"/>
    </source>
</evidence>
<sequence>MVNKVSAMILNIMTAVCLSLLILSALIVIIAHNVSTDQYFKTAFFIICCVFQIIAPWVKFTQVYFKFMIHPFWRAGFIFLLGMFQFPGIQQIDWNGGYVYLYFFAIVVMILSIVHLGLAIVDYKLKRNTYSEVNNV</sequence>
<gene>
    <name evidence="2" type="ORF">HINF_LOCUS25096</name>
    <name evidence="3" type="ORF">HINF_LOCUS33743</name>
</gene>
<protein>
    <submittedName>
        <fullName evidence="3">Hypothetical_protein</fullName>
    </submittedName>
</protein>
<feature type="transmembrane region" description="Helical" evidence="1">
    <location>
        <begin position="7"/>
        <end position="31"/>
    </location>
</feature>
<feature type="transmembrane region" description="Helical" evidence="1">
    <location>
        <begin position="98"/>
        <end position="121"/>
    </location>
</feature>
<dbReference type="Proteomes" id="UP001642409">
    <property type="component" value="Unassembled WGS sequence"/>
</dbReference>
<proteinExistence type="predicted"/>
<evidence type="ECO:0000313" key="2">
    <source>
        <dbReference type="EMBL" id="CAI9937451.1"/>
    </source>
</evidence>
<dbReference type="AlphaFoldDB" id="A0AA86U2J0"/>
<feature type="transmembrane region" description="Helical" evidence="1">
    <location>
        <begin position="43"/>
        <end position="60"/>
    </location>
</feature>
<reference evidence="3 4" key="2">
    <citation type="submission" date="2024-07" db="EMBL/GenBank/DDBJ databases">
        <authorList>
            <person name="Akdeniz Z."/>
        </authorList>
    </citation>
    <scope>NUCLEOTIDE SEQUENCE [LARGE SCALE GENOMIC DNA]</scope>
</reference>
<keyword evidence="1" id="KW-0812">Transmembrane</keyword>
<organism evidence="2">
    <name type="scientific">Hexamita inflata</name>
    <dbReference type="NCBI Taxonomy" id="28002"/>
    <lineage>
        <taxon>Eukaryota</taxon>
        <taxon>Metamonada</taxon>
        <taxon>Diplomonadida</taxon>
        <taxon>Hexamitidae</taxon>
        <taxon>Hexamitinae</taxon>
        <taxon>Hexamita</taxon>
    </lineage>
</organism>
<dbReference type="EMBL" id="CAXDID020000118">
    <property type="protein sequence ID" value="CAL6030891.1"/>
    <property type="molecule type" value="Genomic_DNA"/>
</dbReference>
<keyword evidence="1" id="KW-0472">Membrane</keyword>
<feature type="transmembrane region" description="Helical" evidence="1">
    <location>
        <begin position="72"/>
        <end position="92"/>
    </location>
</feature>
<evidence type="ECO:0000256" key="1">
    <source>
        <dbReference type="SAM" id="Phobius"/>
    </source>
</evidence>
<dbReference type="EMBL" id="CATOUU010000646">
    <property type="protein sequence ID" value="CAI9937451.1"/>
    <property type="molecule type" value="Genomic_DNA"/>
</dbReference>
<reference evidence="2" key="1">
    <citation type="submission" date="2023-06" db="EMBL/GenBank/DDBJ databases">
        <authorList>
            <person name="Kurt Z."/>
        </authorList>
    </citation>
    <scope>NUCLEOTIDE SEQUENCE</scope>
</reference>
<keyword evidence="1" id="KW-1133">Transmembrane helix</keyword>
<comment type="caution">
    <text evidence="2">The sequence shown here is derived from an EMBL/GenBank/DDBJ whole genome shotgun (WGS) entry which is preliminary data.</text>
</comment>
<name>A0AA86U2J0_9EUKA</name>
<keyword evidence="4" id="KW-1185">Reference proteome</keyword>